<feature type="transmembrane region" description="Helical" evidence="6">
    <location>
        <begin position="534"/>
        <end position="560"/>
    </location>
</feature>
<feature type="transmembrane region" description="Helical" evidence="6">
    <location>
        <begin position="220"/>
        <end position="242"/>
    </location>
</feature>
<dbReference type="AlphaFoldDB" id="E6LDM6"/>
<dbReference type="RefSeq" id="WP_007207487.1">
    <property type="nucleotide sequence ID" value="NZ_GL622241.1"/>
</dbReference>
<keyword evidence="9" id="KW-1185">Reference proteome</keyword>
<dbReference type="PIRSF" id="PIRSF018968">
    <property type="entry name" value="ABC_permease_BceB"/>
    <property type="match status" value="1"/>
</dbReference>
<dbReference type="Pfam" id="PF02687">
    <property type="entry name" value="FtsX"/>
    <property type="match status" value="1"/>
</dbReference>
<dbReference type="STRING" id="888064.HMPREF9088_0466"/>
<proteinExistence type="inferred from homology"/>
<evidence type="ECO:0000256" key="6">
    <source>
        <dbReference type="PIRNR" id="PIRNR018968"/>
    </source>
</evidence>
<dbReference type="GO" id="GO:0005886">
    <property type="term" value="C:plasma membrane"/>
    <property type="evidence" value="ECO:0007669"/>
    <property type="project" value="UniProtKB-SubCell"/>
</dbReference>
<protein>
    <submittedName>
        <fullName evidence="8">Efflux ABC transporter, permease protein</fullName>
    </submittedName>
</protein>
<gene>
    <name evidence="8" type="ORF">HMPREF9088_0466</name>
</gene>
<dbReference type="InterPro" id="IPR052536">
    <property type="entry name" value="ABC-4_Integral_Memb_Prot"/>
</dbReference>
<dbReference type="PANTHER" id="PTHR46795:SF2">
    <property type="entry name" value="ABC TRANSPORTER, PERMEASE PROTEIN"/>
    <property type="match status" value="1"/>
</dbReference>
<dbReference type="EMBL" id="AEPV01000017">
    <property type="protein sequence ID" value="EFU74694.1"/>
    <property type="molecule type" value="Genomic_DNA"/>
</dbReference>
<evidence type="ECO:0000259" key="7">
    <source>
        <dbReference type="Pfam" id="PF02687"/>
    </source>
</evidence>
<feature type="transmembrane region" description="Helical" evidence="6">
    <location>
        <begin position="21"/>
        <end position="44"/>
    </location>
</feature>
<comment type="similarity">
    <text evidence="6">Belongs to the ABC-4 integral membrane protein family.</text>
</comment>
<comment type="subcellular location">
    <subcellularLocation>
        <location evidence="1 6">Cell membrane</location>
        <topology evidence="1 6">Multi-pass membrane protein</topology>
    </subcellularLocation>
</comment>
<evidence type="ECO:0000256" key="3">
    <source>
        <dbReference type="ARBA" id="ARBA00022692"/>
    </source>
</evidence>
<dbReference type="GO" id="GO:0055085">
    <property type="term" value="P:transmembrane transport"/>
    <property type="evidence" value="ECO:0007669"/>
    <property type="project" value="UniProtKB-UniRule"/>
</dbReference>
<reference evidence="8 9" key="1">
    <citation type="submission" date="2010-12" db="EMBL/GenBank/DDBJ databases">
        <authorList>
            <person name="Muzny D."/>
            <person name="Qin X."/>
            <person name="Deng J."/>
            <person name="Jiang H."/>
            <person name="Liu Y."/>
            <person name="Qu J."/>
            <person name="Song X.-Z."/>
            <person name="Zhang L."/>
            <person name="Thornton R."/>
            <person name="Coyle M."/>
            <person name="Francisco L."/>
            <person name="Jackson L."/>
            <person name="Javaid M."/>
            <person name="Korchina V."/>
            <person name="Kovar C."/>
            <person name="Mata R."/>
            <person name="Mathew T."/>
            <person name="Ngo R."/>
            <person name="Nguyen L."/>
            <person name="Nguyen N."/>
            <person name="Okwuonu G."/>
            <person name="Ongeri F."/>
            <person name="Pham C."/>
            <person name="Simmons D."/>
            <person name="Wilczek-Boney K."/>
            <person name="Hale W."/>
            <person name="Jakkamsetti A."/>
            <person name="Pham P."/>
            <person name="Ruth R."/>
            <person name="San Lucas F."/>
            <person name="Warren J."/>
            <person name="Zhang J."/>
            <person name="Zhao Z."/>
            <person name="Zhou C."/>
            <person name="Zhu D."/>
            <person name="Lee S."/>
            <person name="Bess C."/>
            <person name="Blankenburg K."/>
            <person name="Forbes L."/>
            <person name="Fu Q."/>
            <person name="Gubbala S."/>
            <person name="Hirani K."/>
            <person name="Jayaseelan J.C."/>
            <person name="Lara F."/>
            <person name="Munidasa M."/>
            <person name="Palculict T."/>
            <person name="Patil S."/>
            <person name="Pu L.-L."/>
            <person name="Saada N."/>
            <person name="Tang L."/>
            <person name="Weissenberger G."/>
            <person name="Zhu Y."/>
            <person name="Hemphill L."/>
            <person name="Shang Y."/>
            <person name="Youmans B."/>
            <person name="Ayvaz T."/>
            <person name="Ross M."/>
            <person name="Santibanez J."/>
            <person name="Aqrawi P."/>
            <person name="Gross S."/>
            <person name="Joshi V."/>
            <person name="Fowler G."/>
            <person name="Nazareth L."/>
            <person name="Reid J."/>
            <person name="Worley K."/>
            <person name="Petrosino J."/>
            <person name="Highlander S."/>
            <person name="Gibbs R."/>
        </authorList>
    </citation>
    <scope>NUCLEOTIDE SEQUENCE [LARGE SCALE GENOMIC DNA]</scope>
    <source>
        <strain evidence="9">DSM 15952 / CCUG 50447 / LMG 22039 / TP 1.5</strain>
    </source>
</reference>
<feature type="domain" description="ABC3 transporter permease C-terminal" evidence="7">
    <location>
        <begin position="60"/>
        <end position="167"/>
    </location>
</feature>
<feature type="transmembrane region" description="Helical" evidence="6">
    <location>
        <begin position="566"/>
        <end position="585"/>
    </location>
</feature>
<dbReference type="eggNOG" id="COG0577">
    <property type="taxonomic scope" value="Bacteria"/>
</dbReference>
<feature type="transmembrane region" description="Helical" evidence="6">
    <location>
        <begin position="149"/>
        <end position="172"/>
    </location>
</feature>
<accession>E6LDM6</accession>
<feature type="transmembrane region" description="Helical" evidence="6">
    <location>
        <begin position="280"/>
        <end position="304"/>
    </location>
</feature>
<keyword evidence="5 6" id="KW-0472">Membrane</keyword>
<evidence type="ECO:0000313" key="9">
    <source>
        <dbReference type="Proteomes" id="UP000010296"/>
    </source>
</evidence>
<name>E6LDM6_ENTI1</name>
<keyword evidence="3 6" id="KW-0812">Transmembrane</keyword>
<feature type="transmembrane region" description="Helical" evidence="6">
    <location>
        <begin position="480"/>
        <end position="500"/>
    </location>
</feature>
<dbReference type="PANTHER" id="PTHR46795">
    <property type="entry name" value="ABC TRANSPORTER PERMEASE-RELATED-RELATED"/>
    <property type="match status" value="1"/>
</dbReference>
<keyword evidence="4 6" id="KW-1133">Transmembrane helix</keyword>
<feature type="transmembrane region" description="Helical" evidence="6">
    <location>
        <begin position="193"/>
        <end position="214"/>
    </location>
</feature>
<dbReference type="HOGENOM" id="CLU_022800_3_0_9"/>
<comment type="caution">
    <text evidence="8">The sequence shown here is derived from an EMBL/GenBank/DDBJ whole genome shotgun (WGS) entry which is preliminary data.</text>
</comment>
<feature type="transmembrane region" description="Helical" evidence="6">
    <location>
        <begin position="56"/>
        <end position="79"/>
    </location>
</feature>
<evidence type="ECO:0000256" key="4">
    <source>
        <dbReference type="ARBA" id="ARBA00022989"/>
    </source>
</evidence>
<feature type="transmembrane region" description="Helical" evidence="6">
    <location>
        <begin position="103"/>
        <end position="129"/>
    </location>
</feature>
<organism evidence="8 9">
    <name type="scientific">Enterococcus italicus (strain DSM 15952 / CCUG 50447 / LMG 22039 / TP 1.5)</name>
    <dbReference type="NCBI Taxonomy" id="888064"/>
    <lineage>
        <taxon>Bacteria</taxon>
        <taxon>Bacillati</taxon>
        <taxon>Bacillota</taxon>
        <taxon>Bacilli</taxon>
        <taxon>Lactobacillales</taxon>
        <taxon>Enterococcaceae</taxon>
        <taxon>Enterococcus</taxon>
    </lineage>
</organism>
<evidence type="ECO:0000256" key="1">
    <source>
        <dbReference type="ARBA" id="ARBA00004651"/>
    </source>
</evidence>
<dbReference type="Proteomes" id="UP000010296">
    <property type="component" value="Unassembled WGS sequence"/>
</dbReference>
<dbReference type="InterPro" id="IPR027022">
    <property type="entry name" value="ABC_permease_BceB-typ"/>
</dbReference>
<keyword evidence="6" id="KW-0813">Transport</keyword>
<dbReference type="OrthoDB" id="1937696at2"/>
<evidence type="ECO:0000313" key="8">
    <source>
        <dbReference type="EMBL" id="EFU74694.1"/>
    </source>
</evidence>
<evidence type="ECO:0000256" key="5">
    <source>
        <dbReference type="ARBA" id="ARBA00023136"/>
    </source>
</evidence>
<keyword evidence="2 6" id="KW-1003">Cell membrane</keyword>
<sequence length="603" mass="66979">MNFRQFVYRNTMRNKPLYLAYFLSTLVSVMVFFTFSTMAFHPILQSGVSQNLKVGMLGSAVLIFGFSFFFVIYSLSIFLQSRKKEFGLLLIQGMSMKQLRRMISLETLVIGFWSIIFGSLLGVGFSQLILFAAKQLIGVNFDAYFPVKAIVLTIVSFSLLFLVSSGVAQFQLPKQTIQQLLKADEQGKGAITFSKVKSVIAFLLLAIGYTIALLSQGTTVIMAFLPVLVMVVIGTFMLFSQLSVQIIEGLKKHLSFFWKKRNLVVFSDLAFRMKDNARSFFLITIVSTVAFVAVGTLYGVQAIFLGVMNYIPYDFQAPTEQPYIQKVDQTLSSLHITAEKASYTDYADEQQTTIHASDYNKVAKLLGKETLSPKTNEAIQLQAAGSKSTVASVKQVTIGQQTLSVTSEKTTAIVPVYQGTFVVSDEVQLTGTANSSTIWLTKDATESQKIAAGKQLADTPIISAIAYNKDATLKGYAPTLFVGIFVSLVFIVSAGSFLYFRLYSDLANDTQKYRMIYRLGLSRKELKKMVYRQVGILFFIPLVVALAHSIVALLAMYHLFSLTMQAAAIEVLAVFVCVHVFYYILASRLYFRSIANAIGMADK</sequence>
<evidence type="ECO:0000256" key="2">
    <source>
        <dbReference type="ARBA" id="ARBA00022475"/>
    </source>
</evidence>
<dbReference type="InterPro" id="IPR003838">
    <property type="entry name" value="ABC3_permease_C"/>
</dbReference>